<accession>A0ABS7RMI9</accession>
<dbReference type="InterPro" id="IPR011013">
    <property type="entry name" value="Gal_mutarotase_sf_dom"/>
</dbReference>
<dbReference type="Pfam" id="PF01263">
    <property type="entry name" value="Aldose_epim"/>
    <property type="match status" value="1"/>
</dbReference>
<dbReference type="CDD" id="cd09022">
    <property type="entry name" value="Aldose_epim_Ec_YihR"/>
    <property type="match status" value="1"/>
</dbReference>
<protein>
    <submittedName>
        <fullName evidence="1">Aldose 1-epimerase family protein</fullName>
    </submittedName>
</protein>
<dbReference type="EMBL" id="JAIEZQ010000002">
    <property type="protein sequence ID" value="MBY9076274.1"/>
    <property type="molecule type" value="Genomic_DNA"/>
</dbReference>
<dbReference type="PANTHER" id="PTHR10091:SF0">
    <property type="entry name" value="GALACTOSE MUTAROTASE"/>
    <property type="match status" value="1"/>
</dbReference>
<dbReference type="SUPFAM" id="SSF74650">
    <property type="entry name" value="Galactose mutarotase-like"/>
    <property type="match status" value="1"/>
</dbReference>
<gene>
    <name evidence="1" type="ORF">K1X13_15680</name>
</gene>
<dbReference type="RefSeq" id="WP_221025934.1">
    <property type="nucleotide sequence ID" value="NZ_JAIEZQ010000002.1"/>
</dbReference>
<dbReference type="InterPro" id="IPR037480">
    <property type="entry name" value="YihR-like"/>
</dbReference>
<reference evidence="1 2" key="1">
    <citation type="submission" date="2021-08" db="EMBL/GenBank/DDBJ databases">
        <title>Nocardioides bacterium WL0053 sp. nov., isolated from the sediment.</title>
        <authorList>
            <person name="Wang L."/>
            <person name="Zhang D."/>
            <person name="Zhang A."/>
        </authorList>
    </citation>
    <scope>NUCLEOTIDE SEQUENCE [LARGE SCALE GENOMIC DNA]</scope>
    <source>
        <strain evidence="1 2">WL0053</strain>
    </source>
</reference>
<dbReference type="Gene3D" id="2.70.98.10">
    <property type="match status" value="1"/>
</dbReference>
<comment type="caution">
    <text evidence="1">The sequence shown here is derived from an EMBL/GenBank/DDBJ whole genome shotgun (WGS) entry which is preliminary data.</text>
</comment>
<keyword evidence="2" id="KW-1185">Reference proteome</keyword>
<evidence type="ECO:0000313" key="2">
    <source>
        <dbReference type="Proteomes" id="UP000754710"/>
    </source>
</evidence>
<evidence type="ECO:0000313" key="1">
    <source>
        <dbReference type="EMBL" id="MBY9076274.1"/>
    </source>
</evidence>
<sequence>MVAPSGEQFEITGGGYRAVVTECGAGLRLLEYDGRPVVAGYPEDEHASAGRGQLLLPWPNRIEDGRYTFGGRELQLPLSEVRRNNASHGLTRWASWTPEELSPNSVSLLYRLMAQPGYPWTVDLHVVYDLSADGLTVTVTASNLSTSPAPYAQGAHPYLTVADPAAVPGDGGVIDGWELTVPASTRELTDERMLPAGSEDVGGTDYDFRVARPLRKIRLDHAFTDLTRDGEGRAQVELRDPRAGHAVALWMDEAHGWVQLYSGDDLPAGARTSLAVEPMTAGPNAFANGEDLIVLAPAGEDADTHTSSWGIRVL</sequence>
<name>A0ABS7RMI9_9ACTN</name>
<proteinExistence type="predicted"/>
<dbReference type="InterPro" id="IPR014718">
    <property type="entry name" value="GH-type_carb-bd"/>
</dbReference>
<dbReference type="Proteomes" id="UP000754710">
    <property type="component" value="Unassembled WGS sequence"/>
</dbReference>
<organism evidence="1 2">
    <name type="scientific">Nocardioides jiangsuensis</name>
    <dbReference type="NCBI Taxonomy" id="2866161"/>
    <lineage>
        <taxon>Bacteria</taxon>
        <taxon>Bacillati</taxon>
        <taxon>Actinomycetota</taxon>
        <taxon>Actinomycetes</taxon>
        <taxon>Propionibacteriales</taxon>
        <taxon>Nocardioidaceae</taxon>
        <taxon>Nocardioides</taxon>
    </lineage>
</organism>
<dbReference type="PANTHER" id="PTHR10091">
    <property type="entry name" value="ALDOSE-1-EPIMERASE"/>
    <property type="match status" value="1"/>
</dbReference>
<dbReference type="InterPro" id="IPR008183">
    <property type="entry name" value="Aldose_1/G6P_1-epimerase"/>
</dbReference>